<gene>
    <name evidence="2" type="ORF">AXK61_13510</name>
</gene>
<dbReference type="InterPro" id="IPR008538">
    <property type="entry name" value="Uma2"/>
</dbReference>
<evidence type="ECO:0000259" key="1">
    <source>
        <dbReference type="Pfam" id="PF05685"/>
    </source>
</evidence>
<proteinExistence type="predicted"/>
<dbReference type="PANTHER" id="PTHR35400">
    <property type="entry name" value="SLR1083 PROTEIN"/>
    <property type="match status" value="1"/>
</dbReference>
<dbReference type="PANTHER" id="PTHR35400:SF3">
    <property type="entry name" value="SLL1072 PROTEIN"/>
    <property type="match status" value="1"/>
</dbReference>
<keyword evidence="3" id="KW-1185">Reference proteome</keyword>
<dbReference type="Gene3D" id="3.90.1570.10">
    <property type="entry name" value="tt1808, chain A"/>
    <property type="match status" value="1"/>
</dbReference>
<sequence>MAAPLRDGAPFDPLVDLAGLWTTELAERFIPLPGLPPAKYESQGGTLVVSPREGTANSYAAAELVLQLRGPARTNGFTAYTAVNMRFDDQTWIEPDLAVLREPAQQVTWVPAAQVLMPVELVSRSSRRRDRIDKPALCAAAEVPYYLRVEIDGRYVEVELSELVDGAYRVIAQAVSGQEFRTEVPFPLTFDPLDLLEPGIARR</sequence>
<name>A0A137ZS42_9ACTN</name>
<dbReference type="Proteomes" id="UP000070409">
    <property type="component" value="Unassembled WGS sequence"/>
</dbReference>
<comment type="caution">
    <text evidence="2">The sequence shown here is derived from an EMBL/GenBank/DDBJ whole genome shotgun (WGS) entry which is preliminary data.</text>
</comment>
<evidence type="ECO:0000313" key="2">
    <source>
        <dbReference type="EMBL" id="KXP01004.1"/>
    </source>
</evidence>
<accession>A0A137ZS42</accession>
<feature type="domain" description="Putative restriction endonuclease" evidence="1">
    <location>
        <begin position="29"/>
        <end position="187"/>
    </location>
</feature>
<protein>
    <recommendedName>
        <fullName evidence="1">Putative restriction endonuclease domain-containing protein</fullName>
    </recommendedName>
</protein>
<dbReference type="InterPro" id="IPR011335">
    <property type="entry name" value="Restrct_endonuc-II-like"/>
</dbReference>
<dbReference type="SUPFAM" id="SSF52980">
    <property type="entry name" value="Restriction endonuclease-like"/>
    <property type="match status" value="1"/>
</dbReference>
<dbReference type="RefSeq" id="WP_068743791.1">
    <property type="nucleotide sequence ID" value="NZ_LSRE01000002.1"/>
</dbReference>
<organism evidence="2 3">
    <name type="scientific">Tsukamurella pseudospumae</name>
    <dbReference type="NCBI Taxonomy" id="239498"/>
    <lineage>
        <taxon>Bacteria</taxon>
        <taxon>Bacillati</taxon>
        <taxon>Actinomycetota</taxon>
        <taxon>Actinomycetes</taxon>
        <taxon>Mycobacteriales</taxon>
        <taxon>Tsukamurellaceae</taxon>
        <taxon>Tsukamurella</taxon>
    </lineage>
</organism>
<evidence type="ECO:0000313" key="3">
    <source>
        <dbReference type="Proteomes" id="UP000070409"/>
    </source>
</evidence>
<dbReference type="Pfam" id="PF05685">
    <property type="entry name" value="Uma2"/>
    <property type="match status" value="1"/>
</dbReference>
<dbReference type="EMBL" id="LSRE01000002">
    <property type="protein sequence ID" value="KXP01004.1"/>
    <property type="molecule type" value="Genomic_DNA"/>
</dbReference>
<dbReference type="InterPro" id="IPR012296">
    <property type="entry name" value="Nuclease_put_TT1808"/>
</dbReference>
<reference evidence="2 3" key="1">
    <citation type="submission" date="2016-02" db="EMBL/GenBank/DDBJ databases">
        <authorList>
            <person name="Teng J.L."/>
            <person name="Tang Y."/>
            <person name="Huang Y."/>
            <person name="Guo F."/>
            <person name="Wei W."/>
            <person name="Chen J.H."/>
            <person name="Wong S.Y."/>
            <person name="Lau S.K."/>
            <person name="Woo P.C."/>
        </authorList>
    </citation>
    <scope>NUCLEOTIDE SEQUENCE [LARGE SCALE GENOMIC DNA]</scope>
    <source>
        <strain evidence="2 3">JCM 13375</strain>
    </source>
</reference>